<keyword evidence="5" id="KW-1185">Reference proteome</keyword>
<accession>A0ABS2DLJ8</accession>
<evidence type="ECO:0000313" key="5">
    <source>
        <dbReference type="Proteomes" id="UP001518925"/>
    </source>
</evidence>
<comment type="caution">
    <text evidence="4">The sequence shown here is derived from an EMBL/GenBank/DDBJ whole genome shotgun (WGS) entry which is preliminary data.</text>
</comment>
<evidence type="ECO:0000259" key="3">
    <source>
        <dbReference type="PROSITE" id="PS51352"/>
    </source>
</evidence>
<dbReference type="Gene3D" id="3.40.30.10">
    <property type="entry name" value="Glutaredoxin"/>
    <property type="match status" value="1"/>
</dbReference>
<organism evidence="4 5">
    <name type="scientific">Bacillus suaedaesalsae</name>
    <dbReference type="NCBI Taxonomy" id="2810349"/>
    <lineage>
        <taxon>Bacteria</taxon>
        <taxon>Bacillati</taxon>
        <taxon>Bacillota</taxon>
        <taxon>Bacilli</taxon>
        <taxon>Bacillales</taxon>
        <taxon>Bacillaceae</taxon>
        <taxon>Bacillus</taxon>
    </lineage>
</organism>
<reference evidence="4 5" key="1">
    <citation type="submission" date="2021-02" db="EMBL/GenBank/DDBJ databases">
        <title>Bacillus sp. RD4P76, an endophyte from a halophyte.</title>
        <authorList>
            <person name="Sun J.-Q."/>
        </authorList>
    </citation>
    <scope>NUCLEOTIDE SEQUENCE [LARGE SCALE GENOMIC DNA]</scope>
    <source>
        <strain evidence="4 5">RD4P76</strain>
    </source>
</reference>
<dbReference type="CDD" id="cd02968">
    <property type="entry name" value="SCO"/>
    <property type="match status" value="1"/>
</dbReference>
<dbReference type="SUPFAM" id="SSF52833">
    <property type="entry name" value="Thioredoxin-like"/>
    <property type="match status" value="1"/>
</dbReference>
<evidence type="ECO:0000256" key="2">
    <source>
        <dbReference type="ARBA" id="ARBA00023008"/>
    </source>
</evidence>
<dbReference type="Pfam" id="PF02630">
    <property type="entry name" value="SCO1-SenC"/>
    <property type="match status" value="1"/>
</dbReference>
<dbReference type="PANTHER" id="PTHR12151">
    <property type="entry name" value="ELECTRON TRANSPORT PROTIN SCO1/SENC FAMILY MEMBER"/>
    <property type="match status" value="1"/>
</dbReference>
<evidence type="ECO:0000256" key="1">
    <source>
        <dbReference type="ARBA" id="ARBA00010996"/>
    </source>
</evidence>
<proteinExistence type="inferred from homology"/>
<dbReference type="InterPro" id="IPR003782">
    <property type="entry name" value="SCO1/SenC"/>
</dbReference>
<dbReference type="Proteomes" id="UP001518925">
    <property type="component" value="Unassembled WGS sequence"/>
</dbReference>
<dbReference type="PANTHER" id="PTHR12151:SF25">
    <property type="entry name" value="LINALOOL DEHYDRATASE_ISOMERASE DOMAIN-CONTAINING PROTEIN"/>
    <property type="match status" value="1"/>
</dbReference>
<evidence type="ECO:0000313" key="4">
    <source>
        <dbReference type="EMBL" id="MBM6619358.1"/>
    </source>
</evidence>
<dbReference type="InterPro" id="IPR013766">
    <property type="entry name" value="Thioredoxin_domain"/>
</dbReference>
<gene>
    <name evidence="4" type="ORF">JR050_16985</name>
</gene>
<feature type="domain" description="Thioredoxin" evidence="3">
    <location>
        <begin position="22"/>
        <end position="186"/>
    </location>
</feature>
<sequence>MLAFVTLLIVSACSGTNELQPPAGTKPIQDFTFTNQDGKPFGLKDLNGKVWMADFIFTNCETVCPPLTANLSKLQELAKENNLGVEFVSFSVDPEVDTPASMKAYGENFQADFSNWNYLTGYSQKEIEKFTLDNFQALVQKTDASDQVAHTTSFFLVNQEGKVVKSYRGLENTPYEEMIKDIKSLQ</sequence>
<protein>
    <submittedName>
        <fullName evidence="4">SCO family protein</fullName>
    </submittedName>
</protein>
<dbReference type="EMBL" id="JAFELM010000043">
    <property type="protein sequence ID" value="MBM6619358.1"/>
    <property type="molecule type" value="Genomic_DNA"/>
</dbReference>
<keyword evidence="2" id="KW-0186">Copper</keyword>
<dbReference type="PROSITE" id="PS51352">
    <property type="entry name" value="THIOREDOXIN_2"/>
    <property type="match status" value="1"/>
</dbReference>
<name>A0ABS2DLJ8_9BACI</name>
<comment type="similarity">
    <text evidence="1">Belongs to the SCO1/2 family.</text>
</comment>
<dbReference type="InterPro" id="IPR036249">
    <property type="entry name" value="Thioredoxin-like_sf"/>
</dbReference>